<evidence type="ECO:0000256" key="1">
    <source>
        <dbReference type="ARBA" id="ARBA00004141"/>
    </source>
</evidence>
<dbReference type="InterPro" id="IPR050638">
    <property type="entry name" value="AA-Vitamin_Transporters"/>
</dbReference>
<dbReference type="RefSeq" id="WP_248941161.1">
    <property type="nucleotide sequence ID" value="NZ_JAKIKS010000062.1"/>
</dbReference>
<organism evidence="7 8">
    <name type="scientific">Shewanella surugensis</name>
    <dbReference type="NCBI Taxonomy" id="212020"/>
    <lineage>
        <taxon>Bacteria</taxon>
        <taxon>Pseudomonadati</taxon>
        <taxon>Pseudomonadota</taxon>
        <taxon>Gammaproteobacteria</taxon>
        <taxon>Alteromonadales</taxon>
        <taxon>Shewanellaceae</taxon>
        <taxon>Shewanella</taxon>
    </lineage>
</organism>
<dbReference type="InterPro" id="IPR000620">
    <property type="entry name" value="EamA_dom"/>
</dbReference>
<comment type="subcellular location">
    <subcellularLocation>
        <location evidence="1">Membrane</location>
        <topology evidence="1">Multi-pass membrane protein</topology>
    </subcellularLocation>
</comment>
<keyword evidence="8" id="KW-1185">Reference proteome</keyword>
<dbReference type="InterPro" id="IPR037185">
    <property type="entry name" value="EmrE-like"/>
</dbReference>
<dbReference type="PANTHER" id="PTHR32322:SF9">
    <property type="entry name" value="AMINO-ACID METABOLITE EFFLUX PUMP-RELATED"/>
    <property type="match status" value="1"/>
</dbReference>
<name>A0ABT0LDQ4_9GAMM</name>
<feature type="transmembrane region" description="Helical" evidence="5">
    <location>
        <begin position="145"/>
        <end position="166"/>
    </location>
</feature>
<feature type="transmembrane region" description="Helical" evidence="5">
    <location>
        <begin position="121"/>
        <end position="139"/>
    </location>
</feature>
<evidence type="ECO:0000256" key="2">
    <source>
        <dbReference type="ARBA" id="ARBA00022692"/>
    </source>
</evidence>
<dbReference type="Proteomes" id="UP001203423">
    <property type="component" value="Unassembled WGS sequence"/>
</dbReference>
<feature type="transmembrane region" description="Helical" evidence="5">
    <location>
        <begin position="260"/>
        <end position="280"/>
    </location>
</feature>
<evidence type="ECO:0000259" key="6">
    <source>
        <dbReference type="Pfam" id="PF00892"/>
    </source>
</evidence>
<keyword evidence="4 5" id="KW-0472">Membrane</keyword>
<feature type="transmembrane region" description="Helical" evidence="5">
    <location>
        <begin position="95"/>
        <end position="114"/>
    </location>
</feature>
<evidence type="ECO:0000256" key="5">
    <source>
        <dbReference type="SAM" id="Phobius"/>
    </source>
</evidence>
<accession>A0ABT0LDQ4</accession>
<evidence type="ECO:0000256" key="3">
    <source>
        <dbReference type="ARBA" id="ARBA00022989"/>
    </source>
</evidence>
<dbReference type="Pfam" id="PF00892">
    <property type="entry name" value="EamA"/>
    <property type="match status" value="1"/>
</dbReference>
<feature type="transmembrane region" description="Helical" evidence="5">
    <location>
        <begin position="202"/>
        <end position="224"/>
    </location>
</feature>
<evidence type="ECO:0000313" key="8">
    <source>
        <dbReference type="Proteomes" id="UP001203423"/>
    </source>
</evidence>
<proteinExistence type="predicted"/>
<dbReference type="PANTHER" id="PTHR32322">
    <property type="entry name" value="INNER MEMBRANE TRANSPORTER"/>
    <property type="match status" value="1"/>
</dbReference>
<gene>
    <name evidence="7" type="ORF">L2764_15450</name>
</gene>
<feature type="transmembrane region" description="Helical" evidence="5">
    <location>
        <begin position="178"/>
        <end position="196"/>
    </location>
</feature>
<dbReference type="EMBL" id="JAKIKS010000062">
    <property type="protein sequence ID" value="MCL1125827.1"/>
    <property type="molecule type" value="Genomic_DNA"/>
</dbReference>
<feature type="domain" description="EamA" evidence="6">
    <location>
        <begin position="148"/>
        <end position="278"/>
    </location>
</feature>
<protein>
    <submittedName>
        <fullName evidence="7">DMT family transporter</fullName>
    </submittedName>
</protein>
<keyword evidence="3 5" id="KW-1133">Transmembrane helix</keyword>
<sequence>MNRLILKLPFCTSLALFLFAANSILCRMALGTNAIDAASFTIIRLLSGIIVLVVLLKIKKNDSLSPSKGSWKASAMLFLYAITFSFSYISLEAGTGALILFGAVQITMILTNMISGHKLHYSEWIGIFTAFIGFIYLVLPSLTTPSLMGFILMTVAGIAWGTYTILGRGSQHPLSDTTYNFLRTLPFIMILLAVTIQQANLSHVGVLLAVLSGGIASGLGYTVWYIALRGLSTTQAAVVQLLVPVIAAIGGVLFTNEMISLRLVLSSLMILGGIMVVLLGKSLVSQLTSNSS</sequence>
<comment type="caution">
    <text evidence="7">The sequence shown here is derived from an EMBL/GenBank/DDBJ whole genome shotgun (WGS) entry which is preliminary data.</text>
</comment>
<evidence type="ECO:0000256" key="4">
    <source>
        <dbReference type="ARBA" id="ARBA00023136"/>
    </source>
</evidence>
<feature type="transmembrane region" description="Helical" evidence="5">
    <location>
        <begin position="39"/>
        <end position="58"/>
    </location>
</feature>
<keyword evidence="2 5" id="KW-0812">Transmembrane</keyword>
<evidence type="ECO:0000313" key="7">
    <source>
        <dbReference type="EMBL" id="MCL1125827.1"/>
    </source>
</evidence>
<reference evidence="7 8" key="1">
    <citation type="submission" date="2022-01" db="EMBL/GenBank/DDBJ databases">
        <title>Whole genome-based taxonomy of the Shewanellaceae.</title>
        <authorList>
            <person name="Martin-Rodriguez A.J."/>
        </authorList>
    </citation>
    <scope>NUCLEOTIDE SEQUENCE [LARGE SCALE GENOMIC DNA]</scope>
    <source>
        <strain evidence="7 8">DSM 17177</strain>
    </source>
</reference>
<feature type="transmembrane region" description="Helical" evidence="5">
    <location>
        <begin position="236"/>
        <end position="254"/>
    </location>
</feature>
<dbReference type="SUPFAM" id="SSF103481">
    <property type="entry name" value="Multidrug resistance efflux transporter EmrE"/>
    <property type="match status" value="2"/>
</dbReference>
<feature type="transmembrane region" description="Helical" evidence="5">
    <location>
        <begin position="70"/>
        <end position="89"/>
    </location>
</feature>